<accession>A0ABT3QHA8</accession>
<dbReference type="Proteomes" id="UP001301152">
    <property type="component" value="Unassembled WGS sequence"/>
</dbReference>
<evidence type="ECO:0000256" key="2">
    <source>
        <dbReference type="ARBA" id="ARBA00022448"/>
    </source>
</evidence>
<evidence type="ECO:0000256" key="6">
    <source>
        <dbReference type="ARBA" id="ARBA00023136"/>
    </source>
</evidence>
<organism evidence="8 9">
    <name type="scientific">Acetobacter thailandicus</name>
    <dbReference type="NCBI Taxonomy" id="1502842"/>
    <lineage>
        <taxon>Bacteria</taxon>
        <taxon>Pseudomonadati</taxon>
        <taxon>Pseudomonadota</taxon>
        <taxon>Alphaproteobacteria</taxon>
        <taxon>Acetobacterales</taxon>
        <taxon>Acetobacteraceae</taxon>
        <taxon>Acetobacter</taxon>
    </lineage>
</organism>
<dbReference type="InterPro" id="IPR006726">
    <property type="entry name" value="PHBA_efflux_AaeB/fusaric-R"/>
</dbReference>
<name>A0ABT3QHA8_9PROT</name>
<evidence type="ECO:0000313" key="8">
    <source>
        <dbReference type="EMBL" id="MCX2564676.1"/>
    </source>
</evidence>
<dbReference type="PANTHER" id="PTHR30509:SF9">
    <property type="entry name" value="MULTIDRUG RESISTANCE PROTEIN MDTO"/>
    <property type="match status" value="1"/>
</dbReference>
<dbReference type="RefSeq" id="WP_242005333.1">
    <property type="nucleotide sequence ID" value="NZ_JAPIUZ010000008.1"/>
</dbReference>
<feature type="transmembrane region" description="Helical" evidence="7">
    <location>
        <begin position="412"/>
        <end position="430"/>
    </location>
</feature>
<evidence type="ECO:0000313" key="9">
    <source>
        <dbReference type="Proteomes" id="UP001301152"/>
    </source>
</evidence>
<protein>
    <submittedName>
        <fullName evidence="8">FUSC family protein</fullName>
    </submittedName>
</protein>
<feature type="transmembrane region" description="Helical" evidence="7">
    <location>
        <begin position="117"/>
        <end position="137"/>
    </location>
</feature>
<keyword evidence="2" id="KW-0813">Transport</keyword>
<keyword evidence="5 7" id="KW-1133">Transmembrane helix</keyword>
<comment type="subcellular location">
    <subcellularLocation>
        <location evidence="1">Cell membrane</location>
        <topology evidence="1">Multi-pass membrane protein</topology>
    </subcellularLocation>
</comment>
<evidence type="ECO:0000256" key="5">
    <source>
        <dbReference type="ARBA" id="ARBA00022989"/>
    </source>
</evidence>
<dbReference type="EMBL" id="JAPIUZ010000008">
    <property type="protein sequence ID" value="MCX2564676.1"/>
    <property type="molecule type" value="Genomic_DNA"/>
</dbReference>
<feature type="transmembrane region" description="Helical" evidence="7">
    <location>
        <begin position="142"/>
        <end position="161"/>
    </location>
</feature>
<feature type="transmembrane region" description="Helical" evidence="7">
    <location>
        <begin position="358"/>
        <end position="375"/>
    </location>
</feature>
<dbReference type="Pfam" id="PF04632">
    <property type="entry name" value="FUSC"/>
    <property type="match status" value="2"/>
</dbReference>
<keyword evidence="6 7" id="KW-0472">Membrane</keyword>
<keyword evidence="9" id="KW-1185">Reference proteome</keyword>
<feature type="transmembrane region" description="Helical" evidence="7">
    <location>
        <begin position="93"/>
        <end position="111"/>
    </location>
</feature>
<keyword evidence="3" id="KW-1003">Cell membrane</keyword>
<sequence length="637" mass="70995">MHRAEQHERVPPKHYPDVKAIVHTVLHEWRVKLKWLLEPSASDFAFALRSSLAAILALLIAMWMELGSPQWAPLSVWVVAQSSRGESMSKARWRIAGTMVGCCFGVGLIGFFPQETILFFAALAIWIGLCCGFATFFQGYRAYGLVLTGFTSAIVATGAISEPDHAFDVAIARGTYIILGVICEATLALVFMPSLRSNARKNLKEKLDTAMVVTSAQVSDFLSGHTTIKKQAETLTTLVNANARVEFDALEMGPHTRAADHARAALSVMLIMLARARGLFFLAQKDKSFAPGAFSTLFESDRKKAMSQIEASLLSGRKDNFHFRLLTRRHSKEAIENGIRAAAGIIGAWLVWEITAWPAGPAFISFVALCYGLIATRDNPILASAPFFRGAVWCAAVAWLYVFLVIPRITSPELLVFALLLPMTIGGLAARHASTAGYAFSFNMFLVVLMGPSNTERYDEQSFLNGALAFLVAILFVGWTYRTILPFQIDSRMRRISAWRAQCLKNLAQMNNHVNAEDWLSDSAESLVRTLRNAQTVPDALKLVYMQDQLKVMNLGMSIIALRTAQQDEFLPQRIRRGLQLFLRRWEKKGPVVLEYNRLIIASAARQLARTQQPEIRHRLEQVDASFKTMLAEYKSL</sequence>
<reference evidence="8 9" key="1">
    <citation type="submission" date="2022-11" db="EMBL/GenBank/DDBJ databases">
        <title>Genome sequencing of Acetobacter type strain.</title>
        <authorList>
            <person name="Heo J."/>
            <person name="Lee D."/>
            <person name="Han B.-H."/>
            <person name="Hong S.-B."/>
            <person name="Kwon S.-W."/>
        </authorList>
    </citation>
    <scope>NUCLEOTIDE SEQUENCE [LARGE SCALE GENOMIC DNA]</scope>
    <source>
        <strain evidence="8 9">KACC 21253</strain>
    </source>
</reference>
<dbReference type="PANTHER" id="PTHR30509">
    <property type="entry name" value="P-HYDROXYBENZOIC ACID EFFLUX PUMP SUBUNIT-RELATED"/>
    <property type="match status" value="1"/>
</dbReference>
<feature type="transmembrane region" description="Helical" evidence="7">
    <location>
        <begin position="467"/>
        <end position="485"/>
    </location>
</feature>
<keyword evidence="4 7" id="KW-0812">Transmembrane</keyword>
<feature type="transmembrane region" description="Helical" evidence="7">
    <location>
        <begin position="173"/>
        <end position="195"/>
    </location>
</feature>
<evidence type="ECO:0000256" key="7">
    <source>
        <dbReference type="SAM" id="Phobius"/>
    </source>
</evidence>
<comment type="caution">
    <text evidence="8">The sequence shown here is derived from an EMBL/GenBank/DDBJ whole genome shotgun (WGS) entry which is preliminary data.</text>
</comment>
<feature type="transmembrane region" description="Helical" evidence="7">
    <location>
        <begin position="387"/>
        <end position="406"/>
    </location>
</feature>
<evidence type="ECO:0000256" key="3">
    <source>
        <dbReference type="ARBA" id="ARBA00022475"/>
    </source>
</evidence>
<gene>
    <name evidence="8" type="ORF">OQ497_12025</name>
</gene>
<evidence type="ECO:0000256" key="1">
    <source>
        <dbReference type="ARBA" id="ARBA00004651"/>
    </source>
</evidence>
<evidence type="ECO:0000256" key="4">
    <source>
        <dbReference type="ARBA" id="ARBA00022692"/>
    </source>
</evidence>
<proteinExistence type="predicted"/>